<evidence type="ECO:0000313" key="3">
    <source>
        <dbReference type="Proteomes" id="UP000250557"/>
    </source>
</evidence>
<dbReference type="RefSeq" id="WP_112659076.1">
    <property type="nucleotide sequence ID" value="NZ_CP043451.1"/>
</dbReference>
<dbReference type="Proteomes" id="UP000663940">
    <property type="component" value="Chromosome"/>
</dbReference>
<reference evidence="1 3" key="1">
    <citation type="submission" date="2019-08" db="EMBL/GenBank/DDBJ databases">
        <title>Comparative genome analysis confer to the adaptation heavy metal polluted environment.</title>
        <authorList>
            <person name="Li Y."/>
        </authorList>
    </citation>
    <scope>NUCLEOTIDE SEQUENCE [LARGE SCALE GENOMIC DNA]</scope>
    <source>
        <strain evidence="1 3">P2</strain>
    </source>
</reference>
<dbReference type="AlphaFoldDB" id="A0AAE6JJQ1"/>
<accession>A0AAE6JJQ1</accession>
<protein>
    <submittedName>
        <fullName evidence="1">Uncharacterized protein</fullName>
    </submittedName>
</protein>
<name>A0AAE6JJQ1_9SPHI</name>
<evidence type="ECO:0000313" key="2">
    <source>
        <dbReference type="EMBL" id="QTE50793.1"/>
    </source>
</evidence>
<evidence type="ECO:0000313" key="4">
    <source>
        <dbReference type="Proteomes" id="UP000663940"/>
    </source>
</evidence>
<organism evidence="1 3">
    <name type="scientific">Mucilaginibacter rubeus</name>
    <dbReference type="NCBI Taxonomy" id="2027860"/>
    <lineage>
        <taxon>Bacteria</taxon>
        <taxon>Pseudomonadati</taxon>
        <taxon>Bacteroidota</taxon>
        <taxon>Sphingobacteriia</taxon>
        <taxon>Sphingobacteriales</taxon>
        <taxon>Sphingobacteriaceae</taxon>
        <taxon>Mucilaginibacter</taxon>
    </lineage>
</organism>
<dbReference type="EMBL" id="CP071880">
    <property type="protein sequence ID" value="QTE50793.1"/>
    <property type="molecule type" value="Genomic_DNA"/>
</dbReference>
<gene>
    <name evidence="1" type="ORF">DIU31_025360</name>
    <name evidence="2" type="ORF">J3L21_02060</name>
</gene>
<dbReference type="Proteomes" id="UP000250557">
    <property type="component" value="Chromosome"/>
</dbReference>
<dbReference type="EMBL" id="CP043451">
    <property type="protein sequence ID" value="QEM06673.1"/>
    <property type="molecule type" value="Genomic_DNA"/>
</dbReference>
<reference evidence="2 4" key="2">
    <citation type="submission" date="2021-03" db="EMBL/GenBank/DDBJ databases">
        <title>Mucilaginibacter strains isolated from gold and copper mining confer multi heavy-metal resistance.</title>
        <authorList>
            <person name="Li Y."/>
        </authorList>
    </citation>
    <scope>NUCLEOTIDE SEQUENCE [LARGE SCALE GENOMIC DNA]</scope>
    <source>
        <strain evidence="2 4">P2-4</strain>
    </source>
</reference>
<evidence type="ECO:0000313" key="1">
    <source>
        <dbReference type="EMBL" id="QEM06673.1"/>
    </source>
</evidence>
<proteinExistence type="predicted"/>
<keyword evidence="4" id="KW-1185">Reference proteome</keyword>
<sequence>MENDNEKKIEELSTSDVRDLQLSMRYFFINYSQEDLKDIIWELYRAWVFNSAEIVEGEEIKDMLLFYETILEFMKDVNDYCQYLSRTVLKKD</sequence>